<keyword evidence="6 12" id="KW-0378">Hydrolase</keyword>
<evidence type="ECO:0000256" key="9">
    <source>
        <dbReference type="ARBA" id="ARBA00023211"/>
    </source>
</evidence>
<keyword evidence="7" id="KW-0460">Magnesium</keyword>
<dbReference type="Proteomes" id="UP001189429">
    <property type="component" value="Unassembled WGS sequence"/>
</dbReference>
<dbReference type="PROSITE" id="PS51746">
    <property type="entry name" value="PPM_2"/>
    <property type="match status" value="1"/>
</dbReference>
<comment type="subcellular location">
    <subcellularLocation>
        <location evidence="2">Membrane</location>
        <topology evidence="2">Peripheral membrane protein</topology>
    </subcellularLocation>
</comment>
<dbReference type="InterPro" id="IPR036457">
    <property type="entry name" value="PPM-type-like_dom_sf"/>
</dbReference>
<protein>
    <recommendedName>
        <fullName evidence="4">protein-serine/threonine phosphatase</fullName>
        <ecNumber evidence="4">3.1.3.16</ecNumber>
    </recommendedName>
</protein>
<evidence type="ECO:0000256" key="8">
    <source>
        <dbReference type="ARBA" id="ARBA00022912"/>
    </source>
</evidence>
<evidence type="ECO:0000313" key="16">
    <source>
        <dbReference type="Proteomes" id="UP001189429"/>
    </source>
</evidence>
<evidence type="ECO:0000256" key="3">
    <source>
        <dbReference type="ARBA" id="ARBA00006702"/>
    </source>
</evidence>
<evidence type="ECO:0000259" key="14">
    <source>
        <dbReference type="PROSITE" id="PS51746"/>
    </source>
</evidence>
<dbReference type="InterPro" id="IPR001932">
    <property type="entry name" value="PPM-type_phosphatase-like_dom"/>
</dbReference>
<comment type="similarity">
    <text evidence="3 12">Belongs to the PP2C family.</text>
</comment>
<evidence type="ECO:0000313" key="15">
    <source>
        <dbReference type="EMBL" id="CAK0807319.1"/>
    </source>
</evidence>
<evidence type="ECO:0000256" key="4">
    <source>
        <dbReference type="ARBA" id="ARBA00013081"/>
    </source>
</evidence>
<keyword evidence="9" id="KW-0464">Manganese</keyword>
<dbReference type="Pfam" id="PF00481">
    <property type="entry name" value="PP2C"/>
    <property type="match status" value="1"/>
</dbReference>
<dbReference type="InterPro" id="IPR015655">
    <property type="entry name" value="PP2C"/>
</dbReference>
<comment type="catalytic activity">
    <reaction evidence="11">
        <text>O-phospho-L-threonyl-[protein] + H2O = L-threonyl-[protein] + phosphate</text>
        <dbReference type="Rhea" id="RHEA:47004"/>
        <dbReference type="Rhea" id="RHEA-COMP:11060"/>
        <dbReference type="Rhea" id="RHEA-COMP:11605"/>
        <dbReference type="ChEBI" id="CHEBI:15377"/>
        <dbReference type="ChEBI" id="CHEBI:30013"/>
        <dbReference type="ChEBI" id="CHEBI:43474"/>
        <dbReference type="ChEBI" id="CHEBI:61977"/>
        <dbReference type="EC" id="3.1.3.16"/>
    </reaction>
</comment>
<evidence type="ECO:0000256" key="7">
    <source>
        <dbReference type="ARBA" id="ARBA00022842"/>
    </source>
</evidence>
<feature type="compositionally biased region" description="Low complexity" evidence="13">
    <location>
        <begin position="376"/>
        <end position="387"/>
    </location>
</feature>
<comment type="catalytic activity">
    <reaction evidence="10">
        <text>O-phospho-L-seryl-[protein] + H2O = L-seryl-[protein] + phosphate</text>
        <dbReference type="Rhea" id="RHEA:20629"/>
        <dbReference type="Rhea" id="RHEA-COMP:9863"/>
        <dbReference type="Rhea" id="RHEA-COMP:11604"/>
        <dbReference type="ChEBI" id="CHEBI:15377"/>
        <dbReference type="ChEBI" id="CHEBI:29999"/>
        <dbReference type="ChEBI" id="CHEBI:43474"/>
        <dbReference type="ChEBI" id="CHEBI:83421"/>
        <dbReference type="EC" id="3.1.3.16"/>
    </reaction>
</comment>
<dbReference type="EMBL" id="CAUYUJ010003896">
    <property type="protein sequence ID" value="CAK0807319.1"/>
    <property type="molecule type" value="Genomic_DNA"/>
</dbReference>
<accession>A0ABN9QNB2</accession>
<dbReference type="Gene3D" id="3.60.40.10">
    <property type="entry name" value="PPM-type phosphatase domain"/>
    <property type="match status" value="1"/>
</dbReference>
<evidence type="ECO:0000256" key="1">
    <source>
        <dbReference type="ARBA" id="ARBA00001936"/>
    </source>
</evidence>
<proteinExistence type="inferred from homology"/>
<evidence type="ECO:0000256" key="6">
    <source>
        <dbReference type="ARBA" id="ARBA00022801"/>
    </source>
</evidence>
<gene>
    <name evidence="15" type="ORF">PCOR1329_LOCUS13225</name>
</gene>
<keyword evidence="16" id="KW-1185">Reference proteome</keyword>
<dbReference type="PANTHER" id="PTHR13832:SF803">
    <property type="entry name" value="PROTEIN PHOSPHATASE 1G"/>
    <property type="match status" value="1"/>
</dbReference>
<name>A0ABN9QNB2_9DINO</name>
<sequence length="387" mass="41449">MLAAPIRTKLCEEGALPSNGLAWATCSMQGWRMHQEDSHLVTPQVSASGPWREASLFGVFDGHGGPEVARFVAAHLPAELASSTDDNQGLQPKAITASLSAAFLHLDKALRTEAAREELRRLGGAFRASGAECVGTTAVVCCLHGRDIAVAWAGDSRAVLARGKRAVALTADHKPENPKERQRILSAGGRVLLVEGETVHRVAFDGAPMALNMSRSIGDLAFKARPWKSAEQQMVTAAPDVRRVRLKNSDRFILLACDGIWDMLSNQDAVDFVHQHLPSPGMPLAPVLEKLLDRCLSRNPVQTGGLGCDNMTAVLIRFGTTDAKISCGCSPPVAAGRSMGQKAKEKKAKKAKKANTKKAKKAMKVKKAKRKREHSSSSPSSSSSVPD</sequence>
<evidence type="ECO:0000256" key="5">
    <source>
        <dbReference type="ARBA" id="ARBA00022723"/>
    </source>
</evidence>
<evidence type="ECO:0000256" key="13">
    <source>
        <dbReference type="SAM" id="MobiDB-lite"/>
    </source>
</evidence>
<dbReference type="PROSITE" id="PS01032">
    <property type="entry name" value="PPM_1"/>
    <property type="match status" value="1"/>
</dbReference>
<dbReference type="EC" id="3.1.3.16" evidence="4"/>
<keyword evidence="8 12" id="KW-0904">Protein phosphatase</keyword>
<evidence type="ECO:0000256" key="11">
    <source>
        <dbReference type="ARBA" id="ARBA00048336"/>
    </source>
</evidence>
<feature type="compositionally biased region" description="Basic residues" evidence="13">
    <location>
        <begin position="344"/>
        <end position="373"/>
    </location>
</feature>
<evidence type="ECO:0000256" key="2">
    <source>
        <dbReference type="ARBA" id="ARBA00004170"/>
    </source>
</evidence>
<comment type="cofactor">
    <cofactor evidence="1">
        <name>Mn(2+)</name>
        <dbReference type="ChEBI" id="CHEBI:29035"/>
    </cofactor>
</comment>
<comment type="caution">
    <text evidence="15">The sequence shown here is derived from an EMBL/GenBank/DDBJ whole genome shotgun (WGS) entry which is preliminary data.</text>
</comment>
<organism evidence="15 16">
    <name type="scientific">Prorocentrum cordatum</name>
    <dbReference type="NCBI Taxonomy" id="2364126"/>
    <lineage>
        <taxon>Eukaryota</taxon>
        <taxon>Sar</taxon>
        <taxon>Alveolata</taxon>
        <taxon>Dinophyceae</taxon>
        <taxon>Prorocentrales</taxon>
        <taxon>Prorocentraceae</taxon>
        <taxon>Prorocentrum</taxon>
    </lineage>
</organism>
<dbReference type="CDD" id="cd00143">
    <property type="entry name" value="PP2Cc"/>
    <property type="match status" value="1"/>
</dbReference>
<dbReference type="PANTHER" id="PTHR13832">
    <property type="entry name" value="PROTEIN PHOSPHATASE 2C"/>
    <property type="match status" value="1"/>
</dbReference>
<dbReference type="SMART" id="SM00332">
    <property type="entry name" value="PP2Cc"/>
    <property type="match status" value="1"/>
</dbReference>
<reference evidence="15" key="1">
    <citation type="submission" date="2023-10" db="EMBL/GenBank/DDBJ databases">
        <authorList>
            <person name="Chen Y."/>
            <person name="Shah S."/>
            <person name="Dougan E. K."/>
            <person name="Thang M."/>
            <person name="Chan C."/>
        </authorList>
    </citation>
    <scope>NUCLEOTIDE SEQUENCE [LARGE SCALE GENOMIC DNA]</scope>
</reference>
<keyword evidence="5" id="KW-0479">Metal-binding</keyword>
<dbReference type="SUPFAM" id="SSF81606">
    <property type="entry name" value="PP2C-like"/>
    <property type="match status" value="1"/>
</dbReference>
<feature type="domain" description="PPM-type phosphatase" evidence="14">
    <location>
        <begin position="22"/>
        <end position="318"/>
    </location>
</feature>
<feature type="region of interest" description="Disordered" evidence="13">
    <location>
        <begin position="333"/>
        <end position="387"/>
    </location>
</feature>
<dbReference type="InterPro" id="IPR000222">
    <property type="entry name" value="PP2C_BS"/>
</dbReference>
<evidence type="ECO:0000256" key="10">
    <source>
        <dbReference type="ARBA" id="ARBA00047761"/>
    </source>
</evidence>
<evidence type="ECO:0000256" key="12">
    <source>
        <dbReference type="RuleBase" id="RU003465"/>
    </source>
</evidence>